<proteinExistence type="predicted"/>
<dbReference type="AlphaFoldDB" id="A0A8T1WFB0"/>
<evidence type="ECO:0000313" key="1">
    <source>
        <dbReference type="EMBL" id="KAG7392066.1"/>
    </source>
</evidence>
<keyword evidence="2" id="KW-1185">Reference proteome</keyword>
<dbReference type="EMBL" id="JAGDFM010000014">
    <property type="protein sequence ID" value="KAG7392066.1"/>
    <property type="molecule type" value="Genomic_DNA"/>
</dbReference>
<gene>
    <name evidence="1" type="ORF">PHYPSEUDO_002290</name>
</gene>
<protein>
    <submittedName>
        <fullName evidence="1">Uncharacterized protein</fullName>
    </submittedName>
</protein>
<comment type="caution">
    <text evidence="1">The sequence shown here is derived from an EMBL/GenBank/DDBJ whole genome shotgun (WGS) entry which is preliminary data.</text>
</comment>
<accession>A0A8T1WFB0</accession>
<dbReference type="OrthoDB" id="146527at2759"/>
<reference evidence="1" key="1">
    <citation type="submission" date="2021-02" db="EMBL/GenBank/DDBJ databases">
        <authorList>
            <person name="Palmer J.M."/>
        </authorList>
    </citation>
    <scope>NUCLEOTIDE SEQUENCE</scope>
    <source>
        <strain evidence="1">SCRP734</strain>
    </source>
</reference>
<organism evidence="1 2">
    <name type="scientific">Phytophthora pseudosyringae</name>
    <dbReference type="NCBI Taxonomy" id="221518"/>
    <lineage>
        <taxon>Eukaryota</taxon>
        <taxon>Sar</taxon>
        <taxon>Stramenopiles</taxon>
        <taxon>Oomycota</taxon>
        <taxon>Peronosporomycetes</taxon>
        <taxon>Peronosporales</taxon>
        <taxon>Peronosporaceae</taxon>
        <taxon>Phytophthora</taxon>
    </lineage>
</organism>
<dbReference type="Proteomes" id="UP000694044">
    <property type="component" value="Unassembled WGS sequence"/>
</dbReference>
<sequence length="103" mass="12310">MFTWRRAFWKRLHWIEMDRSDPANKTLYSARGNLQKACAAARLKMKEGIYALPADERKVFRCEFGLWRRPRKVTTWIPMEAQAQLSLVQQLEVLGRREPARIY</sequence>
<name>A0A8T1WFB0_9STRA</name>
<evidence type="ECO:0000313" key="2">
    <source>
        <dbReference type="Proteomes" id="UP000694044"/>
    </source>
</evidence>